<evidence type="ECO:0000313" key="12">
    <source>
        <dbReference type="Proteomes" id="UP001154078"/>
    </source>
</evidence>
<evidence type="ECO:0000256" key="9">
    <source>
        <dbReference type="PIRSR" id="PIRSR016262-3"/>
    </source>
</evidence>
<name>A0A9P0FG94_BRAAE</name>
<dbReference type="InterPro" id="IPR000544">
    <property type="entry name" value="Octanoyltransferase"/>
</dbReference>
<dbReference type="NCBIfam" id="TIGR00214">
    <property type="entry name" value="lipB"/>
    <property type="match status" value="1"/>
</dbReference>
<gene>
    <name evidence="11" type="ORF">MELIAE_LOCUS5368</name>
</gene>
<dbReference type="FunFam" id="3.30.930.10:FF:000035">
    <property type="entry name" value="Putative lipoyltransferase 2, mitochondrial"/>
    <property type="match status" value="1"/>
</dbReference>
<dbReference type="CDD" id="cd16444">
    <property type="entry name" value="LipB"/>
    <property type="match status" value="1"/>
</dbReference>
<dbReference type="SUPFAM" id="SSF55681">
    <property type="entry name" value="Class II aaRS and biotin synthetases"/>
    <property type="match status" value="1"/>
</dbReference>
<comment type="pathway">
    <text evidence="2 6">Protein modification; protein lipoylation via endogenous pathway; protein N(6)-(lipoyl)lysine from octanoyl-[acyl-carrier-protein]: step 1/2.</text>
</comment>
<feature type="binding site" evidence="8">
    <location>
        <begin position="143"/>
        <end position="145"/>
    </location>
    <ligand>
        <name>substrate</name>
    </ligand>
</feature>
<dbReference type="AlphaFoldDB" id="A0A9P0FG94"/>
<dbReference type="GO" id="GO:0033819">
    <property type="term" value="F:lipoyl(octanoyl) transferase activity"/>
    <property type="evidence" value="ECO:0007669"/>
    <property type="project" value="UniProtKB-EC"/>
</dbReference>
<evidence type="ECO:0000313" key="11">
    <source>
        <dbReference type="EMBL" id="CAH0553360.1"/>
    </source>
</evidence>
<proteinExistence type="inferred from homology"/>
<dbReference type="GO" id="GO:0005739">
    <property type="term" value="C:mitochondrion"/>
    <property type="evidence" value="ECO:0007669"/>
    <property type="project" value="UniProtKB-SubCell"/>
</dbReference>
<dbReference type="NCBIfam" id="NF010925">
    <property type="entry name" value="PRK14345.1"/>
    <property type="match status" value="1"/>
</dbReference>
<evidence type="ECO:0000256" key="7">
    <source>
        <dbReference type="PIRSR" id="PIRSR016262-1"/>
    </source>
</evidence>
<dbReference type="PANTHER" id="PTHR10993:SF7">
    <property type="entry name" value="LIPOYLTRANSFERASE 2, MITOCHONDRIAL-RELATED"/>
    <property type="match status" value="1"/>
</dbReference>
<comment type="function">
    <text evidence="6">Catalyzes the transfer of endogenously produced octanoic acid from octanoyl-acyl-carrier-protein onto the lipoyl domains of lipoate-dependent enzymes. Lipoyl-ACP can also act as a substrate although octanoyl-ACP is likely to be the physiological substrate.</text>
</comment>
<dbReference type="HAMAP" id="MF_00013">
    <property type="entry name" value="LipB"/>
    <property type="match status" value="1"/>
</dbReference>
<dbReference type="OrthoDB" id="19908at2759"/>
<dbReference type="Gene3D" id="3.30.930.10">
    <property type="entry name" value="Bira Bifunctional Protein, Domain 2"/>
    <property type="match status" value="1"/>
</dbReference>
<dbReference type="PROSITE" id="PS01313">
    <property type="entry name" value="LIPB"/>
    <property type="match status" value="1"/>
</dbReference>
<reference evidence="11" key="1">
    <citation type="submission" date="2021-12" db="EMBL/GenBank/DDBJ databases">
        <authorList>
            <person name="King R."/>
        </authorList>
    </citation>
    <scope>NUCLEOTIDE SEQUENCE</scope>
</reference>
<feature type="domain" description="BPL/LPL catalytic" evidence="10">
    <location>
        <begin position="33"/>
        <end position="213"/>
    </location>
</feature>
<comment type="catalytic activity">
    <reaction evidence="6">
        <text>octanoyl-[ACP] + L-lysyl-[protein] = N(6)-octanoyl-L-lysyl-[protein] + holo-[ACP] + H(+)</text>
        <dbReference type="Rhea" id="RHEA:17665"/>
        <dbReference type="Rhea" id="RHEA-COMP:9636"/>
        <dbReference type="Rhea" id="RHEA-COMP:9685"/>
        <dbReference type="Rhea" id="RHEA-COMP:9752"/>
        <dbReference type="Rhea" id="RHEA-COMP:9928"/>
        <dbReference type="ChEBI" id="CHEBI:15378"/>
        <dbReference type="ChEBI" id="CHEBI:29969"/>
        <dbReference type="ChEBI" id="CHEBI:64479"/>
        <dbReference type="ChEBI" id="CHEBI:78463"/>
        <dbReference type="ChEBI" id="CHEBI:78809"/>
        <dbReference type="EC" id="2.3.1.181"/>
    </reaction>
</comment>
<feature type="site" description="Lowers pKa of active site Cys" evidence="9">
    <location>
        <position position="140"/>
    </location>
</feature>
<keyword evidence="6" id="KW-0496">Mitochondrion</keyword>
<evidence type="ECO:0000256" key="3">
    <source>
        <dbReference type="ARBA" id="ARBA00007907"/>
    </source>
</evidence>
<comment type="subcellular location">
    <subcellularLocation>
        <location evidence="1 6">Mitochondrion</location>
    </subcellularLocation>
</comment>
<dbReference type="PANTHER" id="PTHR10993">
    <property type="entry name" value="OCTANOYLTRANSFERASE"/>
    <property type="match status" value="1"/>
</dbReference>
<dbReference type="Proteomes" id="UP001154078">
    <property type="component" value="Chromosome 3"/>
</dbReference>
<dbReference type="Pfam" id="PF21948">
    <property type="entry name" value="LplA-B_cat"/>
    <property type="match status" value="1"/>
</dbReference>
<evidence type="ECO:0000256" key="6">
    <source>
        <dbReference type="PIRNR" id="PIRNR016262"/>
    </source>
</evidence>
<evidence type="ECO:0000256" key="2">
    <source>
        <dbReference type="ARBA" id="ARBA00004821"/>
    </source>
</evidence>
<sequence>MERLIKVWHVGKIDYAKALKLQKYLAKLHNGNTHVNNTLLCLEHPPVFTTGIRTKQYTLEEENRLKNTGADFFRTDRGGLITFHGPGQLIAYPILNLKHFKPSVRWYVCHIEKTIIKVCKAFGLNAETSPHTGVWINDNKVCAIGIHGSRFVTTHGLALNCTTNLKWFKHIVPCGIEGKGVTSLSHELNKDVSINDVLPTFLDCFAKTFDARFIDFPKNEAEEILNKIDSE</sequence>
<dbReference type="InterPro" id="IPR020605">
    <property type="entry name" value="Octanoyltransferase_CS"/>
</dbReference>
<dbReference type="PROSITE" id="PS51733">
    <property type="entry name" value="BPL_LPL_CATALYTIC"/>
    <property type="match status" value="1"/>
</dbReference>
<dbReference type="EC" id="2.3.1.181" evidence="6"/>
<dbReference type="GO" id="GO:0009249">
    <property type="term" value="P:protein lipoylation"/>
    <property type="evidence" value="ECO:0007669"/>
    <property type="project" value="InterPro"/>
</dbReference>
<feature type="binding site" evidence="8">
    <location>
        <begin position="77"/>
        <end position="84"/>
    </location>
    <ligand>
        <name>substrate</name>
    </ligand>
</feature>
<keyword evidence="12" id="KW-1185">Reference proteome</keyword>
<evidence type="ECO:0000256" key="8">
    <source>
        <dbReference type="PIRSR" id="PIRSR016262-2"/>
    </source>
</evidence>
<dbReference type="InterPro" id="IPR045864">
    <property type="entry name" value="aa-tRNA-synth_II/BPL/LPL"/>
</dbReference>
<feature type="active site" description="Acyl-thioester intermediate" evidence="7">
    <location>
        <position position="174"/>
    </location>
</feature>
<evidence type="ECO:0000256" key="4">
    <source>
        <dbReference type="ARBA" id="ARBA00022679"/>
    </source>
</evidence>
<organism evidence="11 12">
    <name type="scientific">Brassicogethes aeneus</name>
    <name type="common">Rape pollen beetle</name>
    <name type="synonym">Meligethes aeneus</name>
    <dbReference type="NCBI Taxonomy" id="1431903"/>
    <lineage>
        <taxon>Eukaryota</taxon>
        <taxon>Metazoa</taxon>
        <taxon>Ecdysozoa</taxon>
        <taxon>Arthropoda</taxon>
        <taxon>Hexapoda</taxon>
        <taxon>Insecta</taxon>
        <taxon>Pterygota</taxon>
        <taxon>Neoptera</taxon>
        <taxon>Endopterygota</taxon>
        <taxon>Coleoptera</taxon>
        <taxon>Polyphaga</taxon>
        <taxon>Cucujiformia</taxon>
        <taxon>Nitidulidae</taxon>
        <taxon>Meligethinae</taxon>
        <taxon>Brassicogethes</taxon>
    </lineage>
</organism>
<feature type="binding site" evidence="8">
    <location>
        <begin position="156"/>
        <end position="158"/>
    </location>
    <ligand>
        <name>substrate</name>
    </ligand>
</feature>
<dbReference type="InterPro" id="IPR004143">
    <property type="entry name" value="BPL_LPL_catalytic"/>
</dbReference>
<keyword evidence="4 6" id="KW-0808">Transferase</keyword>
<protein>
    <recommendedName>
        <fullName evidence="6">Octanoyl-[acyl-carrier-protein]:protein N-octanoyltransferase LIPT2, mitochondrial</fullName>
        <ecNumber evidence="6">2.3.1.181</ecNumber>
    </recommendedName>
</protein>
<evidence type="ECO:0000259" key="10">
    <source>
        <dbReference type="PROSITE" id="PS51733"/>
    </source>
</evidence>
<dbReference type="EMBL" id="OV121134">
    <property type="protein sequence ID" value="CAH0553360.1"/>
    <property type="molecule type" value="Genomic_DNA"/>
</dbReference>
<evidence type="ECO:0000256" key="5">
    <source>
        <dbReference type="ARBA" id="ARBA00023315"/>
    </source>
</evidence>
<keyword evidence="5 6" id="KW-0012">Acyltransferase</keyword>
<comment type="similarity">
    <text evidence="3 6">Belongs to the LipB family.</text>
</comment>
<accession>A0A9P0FG94</accession>
<dbReference type="PIRSF" id="PIRSF016262">
    <property type="entry name" value="LPLase"/>
    <property type="match status" value="1"/>
</dbReference>
<evidence type="ECO:0000256" key="1">
    <source>
        <dbReference type="ARBA" id="ARBA00004173"/>
    </source>
</evidence>